<dbReference type="AlphaFoldDB" id="A0A7S7NU08"/>
<name>A0A7S7NU08_PALFE</name>
<dbReference type="Gene3D" id="1.10.287.950">
    <property type="entry name" value="Methyl-accepting chemotaxis protein"/>
    <property type="match status" value="1"/>
</dbReference>
<reference evidence="5 6" key="1">
    <citation type="submission" date="2020-10" db="EMBL/GenBank/DDBJ databases">
        <title>Complete genome sequence of Paludibaculum fermentans P105T, a facultatively anaerobic acidobacterium capable of dissimilatory Fe(III) reduction.</title>
        <authorList>
            <person name="Dedysh S.N."/>
            <person name="Beletsky A.V."/>
            <person name="Kulichevskaya I.S."/>
            <person name="Mardanov A.V."/>
            <person name="Ravin N.V."/>
        </authorList>
    </citation>
    <scope>NUCLEOTIDE SEQUENCE [LARGE SCALE GENOMIC DNA]</scope>
    <source>
        <strain evidence="5 6">P105</strain>
    </source>
</reference>
<dbReference type="Proteomes" id="UP000593892">
    <property type="component" value="Chromosome"/>
</dbReference>
<keyword evidence="6" id="KW-1185">Reference proteome</keyword>
<dbReference type="PANTHER" id="PTHR43531:SF14">
    <property type="entry name" value="METHYL-ACCEPTING CHEMOTAXIS PROTEIN I-RELATED"/>
    <property type="match status" value="1"/>
</dbReference>
<evidence type="ECO:0000259" key="4">
    <source>
        <dbReference type="PROSITE" id="PS50111"/>
    </source>
</evidence>
<protein>
    <recommendedName>
        <fullName evidence="4">Methyl-accepting transducer domain-containing protein</fullName>
    </recommendedName>
</protein>
<dbReference type="Pfam" id="PF00015">
    <property type="entry name" value="MCPsignal"/>
    <property type="match status" value="1"/>
</dbReference>
<keyword evidence="3" id="KW-0807">Transducer</keyword>
<evidence type="ECO:0000256" key="3">
    <source>
        <dbReference type="PROSITE-ProRule" id="PRU00284"/>
    </source>
</evidence>
<dbReference type="PROSITE" id="PS50111">
    <property type="entry name" value="CHEMOTAXIS_TRANSDUC_2"/>
    <property type="match status" value="1"/>
</dbReference>
<dbReference type="SMART" id="SM00283">
    <property type="entry name" value="MA"/>
    <property type="match status" value="1"/>
</dbReference>
<sequence>MTTRWSIQARIWSAFLAALILGLPFGAMAVWQMLDSSRDLSILSERALPEAKIALEFERHILNARVHLIYYMTIQKQGAMEKAWGRLAMAEKELRQLRAVVKANGDPADDTKVEGLARDYARYMACLRPMLDKVEAGRNKDQEFSQDLDRWASIGAQMVQDAGEFSRANLDSAQTWTFDTQSLVNRVIRRTTVGIGLSFLLGFAICFVTLRHVNRALREIAGNLASGAAQVTQASSQLAASAQSLSEGAVSTIDSLQATSTSCHAIGAMIETNTGNAQSAYQIVEQTDQTCTLAGASINRMMQVMNELRAASEKSSRIIRVIDEIAFQTNILSLNAAVEAARAGESGLGFAVVANEVRSLAQRCAGAASEISGLIGDSVQQSNASQQEAAHVSTAMGSLVSSIARIKPLVDQVSHGGQEQTKAIQHATGSLGEIERVSHTNGAAAEESAAAAEQLAAQARTLQEMAVGLNRLVEGGSAGRGD</sequence>
<comment type="similarity">
    <text evidence="2">Belongs to the methyl-accepting chemotaxis (MCP) protein family.</text>
</comment>
<dbReference type="GO" id="GO:0007165">
    <property type="term" value="P:signal transduction"/>
    <property type="evidence" value="ECO:0007669"/>
    <property type="project" value="UniProtKB-KW"/>
</dbReference>
<dbReference type="RefSeq" id="WP_194451455.1">
    <property type="nucleotide sequence ID" value="NZ_CP063849.1"/>
</dbReference>
<accession>A0A7S7NU08</accession>
<dbReference type="InterPro" id="IPR004089">
    <property type="entry name" value="MCPsignal_dom"/>
</dbReference>
<dbReference type="GO" id="GO:0005886">
    <property type="term" value="C:plasma membrane"/>
    <property type="evidence" value="ECO:0007669"/>
    <property type="project" value="TreeGrafter"/>
</dbReference>
<evidence type="ECO:0000256" key="1">
    <source>
        <dbReference type="ARBA" id="ARBA00022481"/>
    </source>
</evidence>
<gene>
    <name evidence="5" type="ORF">IRI77_07535</name>
</gene>
<evidence type="ECO:0000256" key="2">
    <source>
        <dbReference type="ARBA" id="ARBA00029447"/>
    </source>
</evidence>
<dbReference type="InterPro" id="IPR051310">
    <property type="entry name" value="MCP_chemotaxis"/>
</dbReference>
<feature type="domain" description="Methyl-accepting transducer" evidence="4">
    <location>
        <begin position="227"/>
        <end position="456"/>
    </location>
</feature>
<dbReference type="EMBL" id="CP063849">
    <property type="protein sequence ID" value="QOY89793.1"/>
    <property type="molecule type" value="Genomic_DNA"/>
</dbReference>
<dbReference type="GO" id="GO:0006935">
    <property type="term" value="P:chemotaxis"/>
    <property type="evidence" value="ECO:0007669"/>
    <property type="project" value="InterPro"/>
</dbReference>
<dbReference type="PANTHER" id="PTHR43531">
    <property type="entry name" value="PROTEIN ICFG"/>
    <property type="match status" value="1"/>
</dbReference>
<proteinExistence type="inferred from homology"/>
<dbReference type="KEGG" id="pfer:IRI77_07535"/>
<dbReference type="SUPFAM" id="SSF58104">
    <property type="entry name" value="Methyl-accepting chemotaxis protein (MCP) signaling domain"/>
    <property type="match status" value="1"/>
</dbReference>
<dbReference type="GO" id="GO:0004888">
    <property type="term" value="F:transmembrane signaling receptor activity"/>
    <property type="evidence" value="ECO:0007669"/>
    <property type="project" value="InterPro"/>
</dbReference>
<evidence type="ECO:0000313" key="6">
    <source>
        <dbReference type="Proteomes" id="UP000593892"/>
    </source>
</evidence>
<dbReference type="PRINTS" id="PR00260">
    <property type="entry name" value="CHEMTRNSDUCR"/>
</dbReference>
<dbReference type="InterPro" id="IPR004090">
    <property type="entry name" value="Chemotax_Me-accpt_rcpt"/>
</dbReference>
<keyword evidence="1" id="KW-0488">Methylation</keyword>
<evidence type="ECO:0000313" key="5">
    <source>
        <dbReference type="EMBL" id="QOY89793.1"/>
    </source>
</evidence>
<organism evidence="5 6">
    <name type="scientific">Paludibaculum fermentans</name>
    <dbReference type="NCBI Taxonomy" id="1473598"/>
    <lineage>
        <taxon>Bacteria</taxon>
        <taxon>Pseudomonadati</taxon>
        <taxon>Acidobacteriota</taxon>
        <taxon>Terriglobia</taxon>
        <taxon>Bryobacterales</taxon>
        <taxon>Bryobacteraceae</taxon>
        <taxon>Paludibaculum</taxon>
    </lineage>
</organism>